<dbReference type="EMBL" id="JAUTXT010000026">
    <property type="protein sequence ID" value="KAK3673248.1"/>
    <property type="molecule type" value="Genomic_DNA"/>
</dbReference>
<evidence type="ECO:0000313" key="1">
    <source>
        <dbReference type="EMBL" id="KAK3673248.1"/>
    </source>
</evidence>
<evidence type="ECO:0008006" key="3">
    <source>
        <dbReference type="Google" id="ProtNLM"/>
    </source>
</evidence>
<evidence type="ECO:0000313" key="2">
    <source>
        <dbReference type="Proteomes" id="UP001274830"/>
    </source>
</evidence>
<dbReference type="AlphaFoldDB" id="A0AAE0WK99"/>
<comment type="caution">
    <text evidence="1">The sequence shown here is derived from an EMBL/GenBank/DDBJ whole genome shotgun (WGS) entry which is preliminary data.</text>
</comment>
<organism evidence="1 2">
    <name type="scientific">Recurvomyces mirabilis</name>
    <dbReference type="NCBI Taxonomy" id="574656"/>
    <lineage>
        <taxon>Eukaryota</taxon>
        <taxon>Fungi</taxon>
        <taxon>Dikarya</taxon>
        <taxon>Ascomycota</taxon>
        <taxon>Pezizomycotina</taxon>
        <taxon>Dothideomycetes</taxon>
        <taxon>Dothideomycetidae</taxon>
        <taxon>Mycosphaerellales</taxon>
        <taxon>Teratosphaeriaceae</taxon>
        <taxon>Recurvomyces</taxon>
    </lineage>
</organism>
<dbReference type="Proteomes" id="UP001274830">
    <property type="component" value="Unassembled WGS sequence"/>
</dbReference>
<dbReference type="SUPFAM" id="SSF53474">
    <property type="entry name" value="alpha/beta-Hydrolases"/>
    <property type="match status" value="1"/>
</dbReference>
<accession>A0AAE0WK99</accession>
<proteinExistence type="predicted"/>
<gene>
    <name evidence="1" type="ORF">LTR78_006793</name>
</gene>
<dbReference type="Gene3D" id="3.40.50.1820">
    <property type="entry name" value="alpha/beta hydrolase"/>
    <property type="match status" value="1"/>
</dbReference>
<sequence length="133" mass="14886">MPWWVGAVHFQEVAFVFYNTEGYGYPQNLLPNPMGGPERPNYLALSLQMVRQWISFINFGDPNMHLGVDAETWPAYTLDGDGPQNFVFEQNVTSHPEPDLFRAEGIQYISNLIVARAGRNCSGLVACGESDTD</sequence>
<dbReference type="InterPro" id="IPR029058">
    <property type="entry name" value="AB_hydrolase_fold"/>
</dbReference>
<reference evidence="1" key="1">
    <citation type="submission" date="2023-07" db="EMBL/GenBank/DDBJ databases">
        <title>Black Yeasts Isolated from many extreme environments.</title>
        <authorList>
            <person name="Coleine C."/>
            <person name="Stajich J.E."/>
            <person name="Selbmann L."/>
        </authorList>
    </citation>
    <scope>NUCLEOTIDE SEQUENCE</scope>
    <source>
        <strain evidence="1">CCFEE 5485</strain>
    </source>
</reference>
<protein>
    <recommendedName>
        <fullName evidence="3">Carboxylesterase type B domain-containing protein</fullName>
    </recommendedName>
</protein>
<keyword evidence="2" id="KW-1185">Reference proteome</keyword>
<name>A0AAE0WK99_9PEZI</name>